<dbReference type="Gene3D" id="3.10.620.30">
    <property type="match status" value="1"/>
</dbReference>
<dbReference type="Pfam" id="PF06035">
    <property type="entry name" value="Peptidase_C93"/>
    <property type="match status" value="1"/>
</dbReference>
<comment type="caution">
    <text evidence="1">The sequence shown here is derived from an EMBL/GenBank/DDBJ whole genome shotgun (WGS) entry which is preliminary data.</text>
</comment>
<name>A0ABW4B3P4_9GAMM</name>
<dbReference type="SUPFAM" id="SSF54001">
    <property type="entry name" value="Cysteine proteinases"/>
    <property type="match status" value="1"/>
</dbReference>
<keyword evidence="2" id="KW-1185">Reference proteome</keyword>
<protein>
    <submittedName>
        <fullName evidence="1">Transglutaminase-like cysteine peptidase</fullName>
    </submittedName>
</protein>
<dbReference type="Proteomes" id="UP001597059">
    <property type="component" value="Unassembled WGS sequence"/>
</dbReference>
<sequence length="230" mass="26115">MAVGIRGLITWLARTTMFRLLLIVLPLMFIATLLQADISQKYLALAHKIGLQHGERAERRIIAWRNMVEDTQGKGVIDQLNAVNDFFNMMGFVNDIDLWGKNDYWATPVEFLGKGAGDCEDFTIAKYFALRELGVPDDKLRLVYVKAITLNQHHMVLAYYHKPTSVPVILDNLNKTILPAIKRPDLLPIYSFNAENLWLSKEKGRGELVGGSSRLSLWTDLNNRLSDLES</sequence>
<organism evidence="1 2">
    <name type="scientific">Rhodanobacter aciditrophus</name>
    <dbReference type="NCBI Taxonomy" id="1623218"/>
    <lineage>
        <taxon>Bacteria</taxon>
        <taxon>Pseudomonadati</taxon>
        <taxon>Pseudomonadota</taxon>
        <taxon>Gammaproteobacteria</taxon>
        <taxon>Lysobacterales</taxon>
        <taxon>Rhodanobacteraceae</taxon>
        <taxon>Rhodanobacter</taxon>
    </lineage>
</organism>
<proteinExistence type="predicted"/>
<reference evidence="2" key="1">
    <citation type="journal article" date="2019" name="Int. J. Syst. Evol. Microbiol.">
        <title>The Global Catalogue of Microorganisms (GCM) 10K type strain sequencing project: providing services to taxonomists for standard genome sequencing and annotation.</title>
        <authorList>
            <consortium name="The Broad Institute Genomics Platform"/>
            <consortium name="The Broad Institute Genome Sequencing Center for Infectious Disease"/>
            <person name="Wu L."/>
            <person name="Ma J."/>
        </authorList>
    </citation>
    <scope>NUCLEOTIDE SEQUENCE [LARGE SCALE GENOMIC DNA]</scope>
    <source>
        <strain evidence="2">JCM 30774</strain>
    </source>
</reference>
<dbReference type="InterPro" id="IPR010319">
    <property type="entry name" value="Transglutaminase-like_Cys_pept"/>
</dbReference>
<dbReference type="EMBL" id="JBHTMN010000018">
    <property type="protein sequence ID" value="MFD1384860.1"/>
    <property type="molecule type" value="Genomic_DNA"/>
</dbReference>
<evidence type="ECO:0000313" key="1">
    <source>
        <dbReference type="EMBL" id="MFD1384860.1"/>
    </source>
</evidence>
<dbReference type="InterPro" id="IPR038765">
    <property type="entry name" value="Papain-like_cys_pep_sf"/>
</dbReference>
<dbReference type="RefSeq" id="WP_377369484.1">
    <property type="nucleotide sequence ID" value="NZ_JBHTMN010000018.1"/>
</dbReference>
<dbReference type="PANTHER" id="PTHR39327:SF1">
    <property type="entry name" value="BLR5470 PROTEIN"/>
    <property type="match status" value="1"/>
</dbReference>
<evidence type="ECO:0000313" key="2">
    <source>
        <dbReference type="Proteomes" id="UP001597059"/>
    </source>
</evidence>
<dbReference type="PANTHER" id="PTHR39327">
    <property type="match status" value="1"/>
</dbReference>
<accession>A0ABW4B3P4</accession>
<gene>
    <name evidence="1" type="ORF">ACFQ45_15940</name>
</gene>